<protein>
    <submittedName>
        <fullName evidence="1">Uncharacterized protein</fullName>
    </submittedName>
</protein>
<accession>E1QPC4</accession>
<sequence length="176" mass="20073">MLPEISIGRGRFKALPNKYALLFMVWYSRGSSMSLYRLLLTTYLASHVVRYMFENPPIISRSILKDLGELINEGLIELRTLNGRSIIKVTDRGRRLIGELYGLSNEYVLFGDYLIVRLRDLFNELARLVNAYQDMDTAVLLSIALREASLREGGVEGNVLRDLAFDLRRPCENALG</sequence>
<organism evidence="1 2">
    <name type="scientific">Vulcanisaeta distributa (strain DSM 14429 / JCM 11212 / NBRC 100878 / IC-017)</name>
    <dbReference type="NCBI Taxonomy" id="572478"/>
    <lineage>
        <taxon>Archaea</taxon>
        <taxon>Thermoproteota</taxon>
        <taxon>Thermoprotei</taxon>
        <taxon>Thermoproteales</taxon>
        <taxon>Thermoproteaceae</taxon>
        <taxon>Vulcanisaeta</taxon>
    </lineage>
</organism>
<dbReference type="Proteomes" id="UP000006681">
    <property type="component" value="Chromosome"/>
</dbReference>
<dbReference type="AlphaFoldDB" id="E1QPC4"/>
<reference evidence="1 2" key="1">
    <citation type="journal article" date="2010" name="Stand. Genomic Sci.">
        <title>Complete genome sequence of Vulcanisaeta distributa type strain (IC-017).</title>
        <authorList>
            <person name="Mavromatis K."/>
            <person name="Sikorski J."/>
            <person name="Pabst E."/>
            <person name="Teshima H."/>
            <person name="Lapidus A."/>
            <person name="Lucas S."/>
            <person name="Nolan M."/>
            <person name="Glavina Del Rio T."/>
            <person name="Cheng J.F."/>
            <person name="Bruce D."/>
            <person name="Goodwin L."/>
            <person name="Pitluck S."/>
            <person name="Liolios K."/>
            <person name="Ivanova N."/>
            <person name="Mikhailova N."/>
            <person name="Pati A."/>
            <person name="Chen A."/>
            <person name="Palaniappan K."/>
            <person name="Land M."/>
            <person name="Hauser L."/>
            <person name="Chang Y.J."/>
            <person name="Jeffries C.D."/>
            <person name="Rohde M."/>
            <person name="Spring S."/>
            <person name="Goker M."/>
            <person name="Wirth R."/>
            <person name="Woyke T."/>
            <person name="Bristow J."/>
            <person name="Eisen J.A."/>
            <person name="Markowitz V."/>
            <person name="Hugenholtz P."/>
            <person name="Klenk H.P."/>
            <person name="Kyrpides N.C."/>
        </authorList>
    </citation>
    <scope>NUCLEOTIDE SEQUENCE [LARGE SCALE GENOMIC DNA]</scope>
    <source>
        <strain evidence="2">DSM 14429 / JCM 11212 / NBRC 100878 / IC-017</strain>
    </source>
</reference>
<dbReference type="EMBL" id="CP002100">
    <property type="protein sequence ID" value="ADN51412.1"/>
    <property type="molecule type" value="Genomic_DNA"/>
</dbReference>
<dbReference type="HOGENOM" id="CLU_1521958_0_0_2"/>
<dbReference type="RefSeq" id="WP_013337137.1">
    <property type="nucleotide sequence ID" value="NC_014537.1"/>
</dbReference>
<evidence type="ECO:0000313" key="2">
    <source>
        <dbReference type="Proteomes" id="UP000006681"/>
    </source>
</evidence>
<proteinExistence type="predicted"/>
<dbReference type="eggNOG" id="arCOG11035">
    <property type="taxonomic scope" value="Archaea"/>
</dbReference>
<reference evidence="2" key="2">
    <citation type="journal article" date="2010" name="Stand. Genomic Sci.">
        <title>Complete genome sequence of Vulcanisaeta distributa type strain (IC-017T).</title>
        <authorList>
            <person name="Mavromatis K."/>
            <person name="Sikorski J."/>
            <person name="Pabst E."/>
            <person name="Teshima H."/>
            <person name="Lapidus A."/>
            <person name="Lucas S."/>
            <person name="Nolan M."/>
            <person name="Glavina Del Rio T."/>
            <person name="Cheng J."/>
            <person name="Bruce D."/>
            <person name="Goodwin L."/>
            <person name="Pitluck S."/>
            <person name="Liolios K."/>
            <person name="Ivanova N."/>
            <person name="Mikhailova N."/>
            <person name="Pati A."/>
            <person name="Chen A."/>
            <person name="Palaniappan K."/>
            <person name="Land M."/>
            <person name="Hauser L."/>
            <person name="Chang Y."/>
            <person name="Jeffries C."/>
            <person name="Rohde M."/>
            <person name="Spring S."/>
            <person name="Goker M."/>
            <person name="Wirth R."/>
            <person name="Woyke T."/>
            <person name="Bristow J."/>
            <person name="Eisen J."/>
            <person name="Markowitz V."/>
            <person name="Hugenholtz P."/>
            <person name="Klenk H."/>
            <person name="Kyrpides N."/>
        </authorList>
    </citation>
    <scope>NUCLEOTIDE SEQUENCE [LARGE SCALE GENOMIC DNA]</scope>
    <source>
        <strain evidence="2">DSM 14429 / JCM 11212 / NBRC 100878 / IC-017</strain>
    </source>
</reference>
<dbReference type="GeneID" id="9752991"/>
<dbReference type="STRING" id="572478.Vdis_2040"/>
<name>E1QPC4_VULDI</name>
<keyword evidence="2" id="KW-1185">Reference proteome</keyword>
<dbReference type="KEGG" id="vdi:Vdis_2040"/>
<evidence type="ECO:0000313" key="1">
    <source>
        <dbReference type="EMBL" id="ADN51412.1"/>
    </source>
</evidence>
<gene>
    <name evidence="1" type="ordered locus">Vdis_2040</name>
</gene>